<keyword evidence="1" id="KW-0175">Coiled coil</keyword>
<dbReference type="InterPro" id="IPR032675">
    <property type="entry name" value="LRR_dom_sf"/>
</dbReference>
<name>A0A9P7FV21_9AGAR</name>
<proteinExistence type="predicted"/>
<reference evidence="2" key="2">
    <citation type="submission" date="2021-10" db="EMBL/GenBank/DDBJ databases">
        <title>Phylogenomics reveals ancestral predisposition of the termite-cultivated fungus Termitomyces towards a domesticated lifestyle.</title>
        <authorList>
            <person name="Auxier B."/>
            <person name="Grum-Grzhimaylo A."/>
            <person name="Cardenas M.E."/>
            <person name="Lodge J.D."/>
            <person name="Laessoe T."/>
            <person name="Pedersen O."/>
            <person name="Smith M.E."/>
            <person name="Kuyper T.W."/>
            <person name="Franco-Molano E.A."/>
            <person name="Baroni T.J."/>
            <person name="Aanen D.K."/>
        </authorList>
    </citation>
    <scope>NUCLEOTIDE SEQUENCE</scope>
    <source>
        <strain evidence="2">D49</strain>
    </source>
</reference>
<dbReference type="Proteomes" id="UP000717328">
    <property type="component" value="Unassembled WGS sequence"/>
</dbReference>
<organism evidence="2 3">
    <name type="scientific">Sphagnurus paluster</name>
    <dbReference type="NCBI Taxonomy" id="117069"/>
    <lineage>
        <taxon>Eukaryota</taxon>
        <taxon>Fungi</taxon>
        <taxon>Dikarya</taxon>
        <taxon>Basidiomycota</taxon>
        <taxon>Agaricomycotina</taxon>
        <taxon>Agaricomycetes</taxon>
        <taxon>Agaricomycetidae</taxon>
        <taxon>Agaricales</taxon>
        <taxon>Tricholomatineae</taxon>
        <taxon>Lyophyllaceae</taxon>
        <taxon>Sphagnurus</taxon>
    </lineage>
</organism>
<dbReference type="AlphaFoldDB" id="A0A9P7FV21"/>
<protein>
    <recommendedName>
        <fullName evidence="4">F-box domain-containing protein</fullName>
    </recommendedName>
</protein>
<feature type="coiled-coil region" evidence="1">
    <location>
        <begin position="2"/>
        <end position="29"/>
    </location>
</feature>
<dbReference type="Gene3D" id="3.80.10.10">
    <property type="entry name" value="Ribonuclease Inhibitor"/>
    <property type="match status" value="1"/>
</dbReference>
<gene>
    <name evidence="2" type="ORF">H0H81_006758</name>
</gene>
<reference evidence="2" key="1">
    <citation type="submission" date="2021-02" db="EMBL/GenBank/DDBJ databases">
        <authorList>
            <person name="Nieuwenhuis M."/>
            <person name="Van De Peppel L.J.J."/>
        </authorList>
    </citation>
    <scope>NUCLEOTIDE SEQUENCE</scope>
    <source>
        <strain evidence="2">D49</strain>
    </source>
</reference>
<evidence type="ECO:0000313" key="3">
    <source>
        <dbReference type="Proteomes" id="UP000717328"/>
    </source>
</evidence>
<dbReference type="EMBL" id="JABCKI010005890">
    <property type="protein sequence ID" value="KAG5636813.1"/>
    <property type="molecule type" value="Genomic_DNA"/>
</dbReference>
<evidence type="ECO:0008006" key="4">
    <source>
        <dbReference type="Google" id="ProtNLM"/>
    </source>
</evidence>
<comment type="caution">
    <text evidence="2">The sequence shown here is derived from an EMBL/GenBank/DDBJ whole genome shotgun (WGS) entry which is preliminary data.</text>
</comment>
<dbReference type="OrthoDB" id="3012505at2759"/>
<sequence length="517" mass="59341">MILDTETTIASIELQIEALQEKIRRDKKCLYRLRAAIAPHKKLPVEVLSKIFQSLNAIEVTHVPPRAHGFPWNIRRTCRTWSDIIKGDLNLRSRKISVDIRRNYPANNYGFKASNDLLFHAINSVLPSSSPIQFSYQTPSLKKFITDQRILSTVLPYATEISFHSTTLAVYEFLTFTPNQPLPLQRLSFLLPCDLGPILPLRSGSSIFPYTPSLREINLSGQCAPSHAVPSIESLDSATVERMLALADWTDQRVWEITDRMFPFYPLSCFSEAIPWSQLTHINILGVVGLYIADGDFGILVQCTRLTHCAFTVLDEQSSIVYEFPRLESLTILSEETVLNALSMPALTTLHIECWEFPRLQLRLLTERQGCRLKIFAHDTSRDVDSTPWDPIMPFFFSYLPDLVELRTPKLHIPLEVFEMIARGEQLPLLEVLECRGAIPEDLDALTDTLECRWQASLSGRGKRIREACMFIYRWCVPVEDRTWSMAFRRFEDAIKGQYGLYTIREWTPNHRSCVAR</sequence>
<keyword evidence="3" id="KW-1185">Reference proteome</keyword>
<evidence type="ECO:0000256" key="1">
    <source>
        <dbReference type="SAM" id="Coils"/>
    </source>
</evidence>
<evidence type="ECO:0000313" key="2">
    <source>
        <dbReference type="EMBL" id="KAG5636813.1"/>
    </source>
</evidence>
<accession>A0A9P7FV21</accession>